<name>A0A975DHX4_9GAMM</name>
<feature type="binding site" evidence="9">
    <location>
        <position position="86"/>
    </location>
    <ligand>
        <name>5-phospho-alpha-D-ribose 1-diphosphate</name>
        <dbReference type="ChEBI" id="CHEBI:58017"/>
    </ligand>
</feature>
<dbReference type="FunFam" id="3.40.1030.10:FF:000002">
    <property type="entry name" value="Anthranilate phosphoribosyltransferase"/>
    <property type="match status" value="1"/>
</dbReference>
<keyword evidence="9" id="KW-0479">Metal-binding</keyword>
<dbReference type="GO" id="GO:0000287">
    <property type="term" value="F:magnesium ion binding"/>
    <property type="evidence" value="ECO:0007669"/>
    <property type="project" value="UniProtKB-UniRule"/>
</dbReference>
<dbReference type="RefSeq" id="WP_208843079.1">
    <property type="nucleotide sequence ID" value="NZ_CP072133.1"/>
</dbReference>
<feature type="binding site" evidence="9">
    <location>
        <position position="109"/>
    </location>
    <ligand>
        <name>anthranilate</name>
        <dbReference type="ChEBI" id="CHEBI:16567"/>
        <label>1</label>
    </ligand>
</feature>
<dbReference type="InterPro" id="IPR000312">
    <property type="entry name" value="Glycosyl_Trfase_fam3"/>
</dbReference>
<comment type="catalytic activity">
    <reaction evidence="7 9">
        <text>N-(5-phospho-beta-D-ribosyl)anthranilate + diphosphate = 5-phospho-alpha-D-ribose 1-diphosphate + anthranilate</text>
        <dbReference type="Rhea" id="RHEA:11768"/>
        <dbReference type="ChEBI" id="CHEBI:16567"/>
        <dbReference type="ChEBI" id="CHEBI:18277"/>
        <dbReference type="ChEBI" id="CHEBI:33019"/>
        <dbReference type="ChEBI" id="CHEBI:58017"/>
        <dbReference type="EC" id="2.4.2.18"/>
    </reaction>
</comment>
<keyword evidence="2 9" id="KW-0028">Amino-acid biosynthesis</keyword>
<dbReference type="AlphaFoldDB" id="A0A975DHX4"/>
<dbReference type="Gene3D" id="1.20.970.10">
    <property type="entry name" value="Transferase, Pyrimidine Nucleoside Phosphorylase, Chain C"/>
    <property type="match status" value="1"/>
</dbReference>
<comment type="subunit">
    <text evidence="9">Homodimer.</text>
</comment>
<feature type="binding site" evidence="9">
    <location>
        <position position="164"/>
    </location>
    <ligand>
        <name>anthranilate</name>
        <dbReference type="ChEBI" id="CHEBI:16567"/>
        <label>2</label>
    </ligand>
</feature>
<evidence type="ECO:0000256" key="4">
    <source>
        <dbReference type="ARBA" id="ARBA00022679"/>
    </source>
</evidence>
<evidence type="ECO:0000256" key="5">
    <source>
        <dbReference type="ARBA" id="ARBA00022822"/>
    </source>
</evidence>
<dbReference type="InterPro" id="IPR017459">
    <property type="entry name" value="Glycosyl_Trfase_fam3_N_dom"/>
</dbReference>
<dbReference type="Pfam" id="PF00591">
    <property type="entry name" value="Glycos_transf_3"/>
    <property type="match status" value="1"/>
</dbReference>
<keyword evidence="13" id="KW-1185">Reference proteome</keyword>
<feature type="binding site" evidence="9">
    <location>
        <begin position="106"/>
        <end position="114"/>
    </location>
    <ligand>
        <name>5-phospho-alpha-D-ribose 1-diphosphate</name>
        <dbReference type="ChEBI" id="CHEBI:58017"/>
    </ligand>
</feature>
<keyword evidence="6 9" id="KW-0057">Aromatic amino acid biosynthesis</keyword>
<gene>
    <name evidence="9 12" type="primary">trpD</name>
    <name evidence="12" type="ORF">J5O05_17110</name>
</gene>
<dbReference type="InterPro" id="IPR035902">
    <property type="entry name" value="Nuc_phospho_transferase"/>
</dbReference>
<keyword evidence="4 9" id="KW-0808">Transferase</keyword>
<evidence type="ECO:0000259" key="11">
    <source>
        <dbReference type="Pfam" id="PF02885"/>
    </source>
</evidence>
<keyword evidence="9" id="KW-0460">Magnesium</keyword>
<feature type="binding site" evidence="9">
    <location>
        <position position="118"/>
    </location>
    <ligand>
        <name>5-phospho-alpha-D-ribose 1-diphosphate</name>
        <dbReference type="ChEBI" id="CHEBI:58017"/>
    </ligand>
</feature>
<evidence type="ECO:0000256" key="8">
    <source>
        <dbReference type="ARBA" id="ARBA00061188"/>
    </source>
</evidence>
<dbReference type="PANTHER" id="PTHR43285">
    <property type="entry name" value="ANTHRANILATE PHOSPHORIBOSYLTRANSFERASE"/>
    <property type="match status" value="1"/>
</dbReference>
<comment type="cofactor">
    <cofactor evidence="9">
        <name>Mg(2+)</name>
        <dbReference type="ChEBI" id="CHEBI:18420"/>
    </cofactor>
    <text evidence="9">Binds 2 magnesium ions per monomer.</text>
</comment>
<dbReference type="NCBIfam" id="TIGR01245">
    <property type="entry name" value="trpD"/>
    <property type="match status" value="1"/>
</dbReference>
<feature type="domain" description="Glycosyl transferase family 3" evidence="10">
    <location>
        <begin position="73"/>
        <end position="321"/>
    </location>
</feature>
<evidence type="ECO:0000256" key="7">
    <source>
        <dbReference type="ARBA" id="ARBA00052328"/>
    </source>
</evidence>
<dbReference type="GO" id="GO:0000162">
    <property type="term" value="P:L-tryptophan biosynthetic process"/>
    <property type="evidence" value="ECO:0007669"/>
    <property type="project" value="UniProtKB-UniRule"/>
</dbReference>
<feature type="domain" description="Glycosyl transferase family 3 N-terminal" evidence="11">
    <location>
        <begin position="2"/>
        <end position="63"/>
    </location>
</feature>
<dbReference type="KEGG" id="pxi:J5O05_17110"/>
<dbReference type="HAMAP" id="MF_00211">
    <property type="entry name" value="TrpD"/>
    <property type="match status" value="1"/>
</dbReference>
<sequence length="334" mass="35207">MDILNILLKNESLNFEQSQTFFDAIMQGNVSDIELTAALVALKLKGETVDEIAGAAASMRKHAIPFNSNGLATADSCGTGGDGSNTINVSTTAAIVAAACGIPMVKHGNRDVSSKSGSADLLKTLGINIDMSPAQAEECLRKTGFTFLFAPLYHQGVKHAMPVRTELKTRTIFNILGPLANPAQPDIQLLGVYDAKLCLPMAQTLQKLGTKHAMVVHGAGTDEIALHGNTIVAELKNGVIREYQLTPENFGLANYSLESIAGDTPDYNAKASIAILSGQGLPAHNAAIAANVAALLYMQGRFDSLNVACDFVLSTLESGQAIKTLESIKEVSHG</sequence>
<dbReference type="SUPFAM" id="SSF52418">
    <property type="entry name" value="Nucleoside phosphorylase/phosphoribosyltransferase catalytic domain"/>
    <property type="match status" value="1"/>
</dbReference>
<dbReference type="PANTHER" id="PTHR43285:SF2">
    <property type="entry name" value="ANTHRANILATE PHOSPHORIBOSYLTRANSFERASE"/>
    <property type="match status" value="1"/>
</dbReference>
<evidence type="ECO:0000259" key="10">
    <source>
        <dbReference type="Pfam" id="PF00591"/>
    </source>
</evidence>
<dbReference type="Proteomes" id="UP000664904">
    <property type="component" value="Chromosome"/>
</dbReference>
<comment type="similarity">
    <text evidence="9">Belongs to the anthranilate phosphoribosyltransferase family.</text>
</comment>
<accession>A0A975DHX4</accession>
<dbReference type="Gene3D" id="3.40.1030.10">
    <property type="entry name" value="Nucleoside phosphorylase/phosphoribosyltransferase catalytic domain"/>
    <property type="match status" value="1"/>
</dbReference>
<dbReference type="GO" id="GO:0004048">
    <property type="term" value="F:anthranilate phosphoribosyltransferase activity"/>
    <property type="evidence" value="ECO:0007669"/>
    <property type="project" value="UniProtKB-UniRule"/>
</dbReference>
<evidence type="ECO:0000256" key="3">
    <source>
        <dbReference type="ARBA" id="ARBA00022676"/>
    </source>
</evidence>
<feature type="binding site" evidence="9">
    <location>
        <begin position="88"/>
        <end position="91"/>
    </location>
    <ligand>
        <name>5-phospho-alpha-D-ribose 1-diphosphate</name>
        <dbReference type="ChEBI" id="CHEBI:58017"/>
    </ligand>
</feature>
<feature type="binding site" evidence="9">
    <location>
        <position position="90"/>
    </location>
    <ligand>
        <name>Mg(2+)</name>
        <dbReference type="ChEBI" id="CHEBI:18420"/>
        <label>1</label>
    </ligand>
</feature>
<dbReference type="EMBL" id="CP072133">
    <property type="protein sequence ID" value="QTH71452.1"/>
    <property type="molecule type" value="Genomic_DNA"/>
</dbReference>
<feature type="binding site" evidence="9">
    <location>
        <begin position="81"/>
        <end position="82"/>
    </location>
    <ligand>
        <name>5-phospho-alpha-D-ribose 1-diphosphate</name>
        <dbReference type="ChEBI" id="CHEBI:58017"/>
    </ligand>
</feature>
<evidence type="ECO:0000256" key="1">
    <source>
        <dbReference type="ARBA" id="ARBA00004907"/>
    </source>
</evidence>
<comment type="similarity">
    <text evidence="8">In the C-terminal section; belongs to the anthranilate phosphoribosyltransferase family.</text>
</comment>
<comment type="function">
    <text evidence="9">Catalyzes the transfer of the phosphoribosyl group of 5-phosphorylribose-1-pyrophosphate (PRPP) to anthranilate to yield N-(5'-phosphoribosyl)-anthranilate (PRA).</text>
</comment>
<feature type="binding site" evidence="9">
    <location>
        <position position="223"/>
    </location>
    <ligand>
        <name>Mg(2+)</name>
        <dbReference type="ChEBI" id="CHEBI:18420"/>
        <label>1</label>
    </ligand>
</feature>
<dbReference type="InterPro" id="IPR036320">
    <property type="entry name" value="Glycosyl_Trfase_fam3_N_dom_sf"/>
</dbReference>
<proteinExistence type="inferred from homology"/>
<evidence type="ECO:0000256" key="6">
    <source>
        <dbReference type="ARBA" id="ARBA00023141"/>
    </source>
</evidence>
<comment type="pathway">
    <text evidence="1 9">Amino-acid biosynthesis; L-tryptophan biosynthesis; L-tryptophan from chorismate: step 2/5.</text>
</comment>
<organism evidence="12 13">
    <name type="scientific">Pseudoalteromonas xiamenensis</name>
    <dbReference type="NCBI Taxonomy" id="882626"/>
    <lineage>
        <taxon>Bacteria</taxon>
        <taxon>Pseudomonadati</taxon>
        <taxon>Pseudomonadota</taxon>
        <taxon>Gammaproteobacteria</taxon>
        <taxon>Alteromonadales</taxon>
        <taxon>Pseudoalteromonadaceae</taxon>
        <taxon>Pseudoalteromonas</taxon>
    </lineage>
</organism>
<feature type="binding site" evidence="9">
    <location>
        <position position="222"/>
    </location>
    <ligand>
        <name>Mg(2+)</name>
        <dbReference type="ChEBI" id="CHEBI:18420"/>
        <label>2</label>
    </ligand>
</feature>
<feature type="binding site" evidence="9">
    <location>
        <position position="78"/>
    </location>
    <ligand>
        <name>5-phospho-alpha-D-ribose 1-diphosphate</name>
        <dbReference type="ChEBI" id="CHEBI:58017"/>
    </ligand>
</feature>
<feature type="binding site" evidence="9">
    <location>
        <position position="223"/>
    </location>
    <ligand>
        <name>Mg(2+)</name>
        <dbReference type="ChEBI" id="CHEBI:18420"/>
        <label>2</label>
    </ligand>
</feature>
<keyword evidence="5 9" id="KW-0822">Tryptophan biosynthesis</keyword>
<feature type="binding site" evidence="9">
    <location>
        <position position="78"/>
    </location>
    <ligand>
        <name>anthranilate</name>
        <dbReference type="ChEBI" id="CHEBI:16567"/>
        <label>1</label>
    </ligand>
</feature>
<keyword evidence="3 9" id="KW-0328">Glycosyltransferase</keyword>
<evidence type="ECO:0000256" key="9">
    <source>
        <dbReference type="HAMAP-Rule" id="MF_00211"/>
    </source>
</evidence>
<dbReference type="InterPro" id="IPR005940">
    <property type="entry name" value="Anthranilate_Pribosyl_Tfrase"/>
</dbReference>
<evidence type="ECO:0000256" key="2">
    <source>
        <dbReference type="ARBA" id="ARBA00022605"/>
    </source>
</evidence>
<dbReference type="SUPFAM" id="SSF47648">
    <property type="entry name" value="Nucleoside phosphorylase/phosphoribosyltransferase N-terminal domain"/>
    <property type="match status" value="1"/>
</dbReference>
<evidence type="ECO:0000313" key="13">
    <source>
        <dbReference type="Proteomes" id="UP000664904"/>
    </source>
</evidence>
<reference evidence="12" key="1">
    <citation type="submission" date="2021-03" db="EMBL/GenBank/DDBJ databases">
        <title>Complete Genome of Pseudoalteromonas xiamenensis STKMTI.2, a new potential marine bacterium producing anti-Vibrio compounds.</title>
        <authorList>
            <person name="Handayani D.P."/>
            <person name="Isnansetyo A."/>
            <person name="Istiqomah I."/>
            <person name="Jumina J."/>
        </authorList>
    </citation>
    <scope>NUCLEOTIDE SEQUENCE</scope>
    <source>
        <strain evidence="12">STKMTI.2</strain>
    </source>
</reference>
<protein>
    <recommendedName>
        <fullName evidence="9">Anthranilate phosphoribosyltransferase</fullName>
        <ecNumber evidence="9">2.4.2.18</ecNumber>
    </recommendedName>
</protein>
<evidence type="ECO:0000313" key="12">
    <source>
        <dbReference type="EMBL" id="QTH71452.1"/>
    </source>
</evidence>
<dbReference type="GO" id="GO:0005829">
    <property type="term" value="C:cytosol"/>
    <property type="evidence" value="ECO:0007669"/>
    <property type="project" value="TreeGrafter"/>
</dbReference>
<dbReference type="Pfam" id="PF02885">
    <property type="entry name" value="Glycos_trans_3N"/>
    <property type="match status" value="1"/>
</dbReference>
<comment type="caution">
    <text evidence="9">Lacks conserved residue(s) required for the propagation of feature annotation.</text>
</comment>
<dbReference type="EC" id="2.4.2.18" evidence="9"/>